<dbReference type="InterPro" id="IPR036047">
    <property type="entry name" value="F-box-like_dom_sf"/>
</dbReference>
<dbReference type="PANTHER" id="PTHR47123">
    <property type="entry name" value="F-BOX PROTEIN SKIP23"/>
    <property type="match status" value="1"/>
</dbReference>
<dbReference type="InterPro" id="IPR051304">
    <property type="entry name" value="SCF_F-box_domain"/>
</dbReference>
<sequence>MPEPETEKKTSSVTLDCSLLEDCVSKQTETEEQTILSMADWSLLPEDLLHIISTHLENCFDVVHVRSVCSSWRSTIPFPCSLLSSSYSIPTFNKDSLENKGFCTFEKIPLFLFRVRTPSAAAAEYFLGGIGQGPRDESEDQTELSSPIQCSVKLKIPRSDQTFVNMLDCQILSLGYQYTMIGVVFLPLEKEEFVMLLKHYEALWVLKSAEMKWKLLENVPKKSCWKVVAFRGKFYASYEGKVVVIDPYSLDVTLLIPLQPLEPLQYLVPCGSDEVFLVEKCMRSFILRVSRLDEEAGKWVEVTDLGDRVLFIRDLGNVCCSAKELPDGCGVSGNSILFTNLLGNVTNFYKYGVREEDGLKCWRLFRDQSVTVLGRYPVVAFRVDQASP</sequence>
<feature type="domain" description="F-box" evidence="1">
    <location>
        <begin position="44"/>
        <end position="85"/>
    </location>
</feature>
<dbReference type="EMBL" id="CACVBM020001129">
    <property type="protein sequence ID" value="CAA7032994.1"/>
    <property type="molecule type" value="Genomic_DNA"/>
</dbReference>
<keyword evidence="3" id="KW-1185">Reference proteome</keyword>
<reference evidence="2" key="1">
    <citation type="submission" date="2020-01" db="EMBL/GenBank/DDBJ databases">
        <authorList>
            <person name="Mishra B."/>
        </authorList>
    </citation>
    <scope>NUCLEOTIDE SEQUENCE [LARGE SCALE GENOMIC DNA]</scope>
</reference>
<dbReference type="Pfam" id="PF00646">
    <property type="entry name" value="F-box"/>
    <property type="match status" value="1"/>
</dbReference>
<dbReference type="InterPro" id="IPR001810">
    <property type="entry name" value="F-box_dom"/>
</dbReference>
<dbReference type="SMART" id="SM00256">
    <property type="entry name" value="FBOX"/>
    <property type="match status" value="1"/>
</dbReference>
<accession>A0A6D2J1T3</accession>
<dbReference type="OrthoDB" id="642536at2759"/>
<gene>
    <name evidence="2" type="ORF">MERR_LOCUS20229</name>
</gene>
<proteinExistence type="predicted"/>
<organism evidence="2 3">
    <name type="scientific">Microthlaspi erraticum</name>
    <dbReference type="NCBI Taxonomy" id="1685480"/>
    <lineage>
        <taxon>Eukaryota</taxon>
        <taxon>Viridiplantae</taxon>
        <taxon>Streptophyta</taxon>
        <taxon>Embryophyta</taxon>
        <taxon>Tracheophyta</taxon>
        <taxon>Spermatophyta</taxon>
        <taxon>Magnoliopsida</taxon>
        <taxon>eudicotyledons</taxon>
        <taxon>Gunneridae</taxon>
        <taxon>Pentapetalae</taxon>
        <taxon>rosids</taxon>
        <taxon>malvids</taxon>
        <taxon>Brassicales</taxon>
        <taxon>Brassicaceae</taxon>
        <taxon>Coluteocarpeae</taxon>
        <taxon>Microthlaspi</taxon>
    </lineage>
</organism>
<dbReference type="Gene3D" id="1.20.1280.50">
    <property type="match status" value="1"/>
</dbReference>
<dbReference type="InterPro" id="IPR005174">
    <property type="entry name" value="KIB1-4_b-propeller"/>
</dbReference>
<comment type="caution">
    <text evidence="2">The sequence shown here is derived from an EMBL/GenBank/DDBJ whole genome shotgun (WGS) entry which is preliminary data.</text>
</comment>
<dbReference type="PANTHER" id="PTHR47123:SF24">
    <property type="entry name" value="LOW PROTEIN: F-BOX_KELCH-REPEAT PROTEIN"/>
    <property type="match status" value="1"/>
</dbReference>
<dbReference type="SUPFAM" id="SSF81383">
    <property type="entry name" value="F-box domain"/>
    <property type="match status" value="1"/>
</dbReference>
<evidence type="ECO:0000313" key="3">
    <source>
        <dbReference type="Proteomes" id="UP000467841"/>
    </source>
</evidence>
<evidence type="ECO:0000259" key="1">
    <source>
        <dbReference type="SMART" id="SM00256"/>
    </source>
</evidence>
<name>A0A6D2J1T3_9BRAS</name>
<dbReference type="AlphaFoldDB" id="A0A6D2J1T3"/>
<protein>
    <recommendedName>
        <fullName evidence="1">F-box domain-containing protein</fullName>
    </recommendedName>
</protein>
<evidence type="ECO:0000313" key="2">
    <source>
        <dbReference type="EMBL" id="CAA7032994.1"/>
    </source>
</evidence>
<dbReference type="Pfam" id="PF03478">
    <property type="entry name" value="Beta-prop_KIB1-4"/>
    <property type="match status" value="1"/>
</dbReference>
<dbReference type="Proteomes" id="UP000467841">
    <property type="component" value="Unassembled WGS sequence"/>
</dbReference>